<comment type="similarity">
    <text evidence="1">Belongs to the RRF family.</text>
</comment>
<feature type="domain" description="Ribosome recycling factor" evidence="4">
    <location>
        <begin position="16"/>
        <end position="176"/>
    </location>
</feature>
<dbReference type="EMBL" id="DRHH01000011">
    <property type="protein sequence ID" value="HEB13842.1"/>
    <property type="molecule type" value="Genomic_DNA"/>
</dbReference>
<dbReference type="Gene3D" id="3.30.1360.40">
    <property type="match status" value="1"/>
</dbReference>
<keyword evidence="2" id="KW-0648">Protein biosynthesis</keyword>
<evidence type="ECO:0000256" key="3">
    <source>
        <dbReference type="SAM" id="Coils"/>
    </source>
</evidence>
<organism evidence="5">
    <name type="scientific">candidate division WWE3 bacterium</name>
    <dbReference type="NCBI Taxonomy" id="2053526"/>
    <lineage>
        <taxon>Bacteria</taxon>
        <taxon>Katanobacteria</taxon>
    </lineage>
</organism>
<dbReference type="InterPro" id="IPR023584">
    <property type="entry name" value="Ribosome_recyc_fac_dom"/>
</dbReference>
<evidence type="ECO:0000256" key="2">
    <source>
        <dbReference type="ARBA" id="ARBA00022917"/>
    </source>
</evidence>
<sequence>MLSDLEGKTQKVIEKLQADLATIRTGRATSDLVEDIKVEAYDSVSTLKELAAISIPEPRQILISPWDKSVVKDIERALRANDLNPAVDEDSIRIMLPALTGEVRDRLMKEVGERAEESKVALRMVRRGAVENIERVKESKEISKDDEFTQRKKIDELVEEFNKKIDQVSQDKKEQLEL</sequence>
<dbReference type="PANTHER" id="PTHR20982:SF3">
    <property type="entry name" value="MITOCHONDRIAL RIBOSOME RECYCLING FACTOR PSEUDO 1"/>
    <property type="match status" value="1"/>
</dbReference>
<dbReference type="GO" id="GO:0006412">
    <property type="term" value="P:translation"/>
    <property type="evidence" value="ECO:0007669"/>
    <property type="project" value="UniProtKB-KW"/>
</dbReference>
<comment type="caution">
    <text evidence="5">The sequence shown here is derived from an EMBL/GenBank/DDBJ whole genome shotgun (WGS) entry which is preliminary data.</text>
</comment>
<dbReference type="InterPro" id="IPR002661">
    <property type="entry name" value="Ribosome_recyc_fac"/>
</dbReference>
<keyword evidence="3" id="KW-0175">Coiled coil</keyword>
<dbReference type="GO" id="GO:0043023">
    <property type="term" value="F:ribosomal large subunit binding"/>
    <property type="evidence" value="ECO:0007669"/>
    <property type="project" value="TreeGrafter"/>
</dbReference>
<evidence type="ECO:0000313" key="5">
    <source>
        <dbReference type="EMBL" id="HEB13842.1"/>
    </source>
</evidence>
<reference evidence="5" key="1">
    <citation type="journal article" date="2020" name="mSystems">
        <title>Genome- and Community-Level Interaction Insights into Carbon Utilization and Element Cycling Functions of Hydrothermarchaeota in Hydrothermal Sediment.</title>
        <authorList>
            <person name="Zhou Z."/>
            <person name="Liu Y."/>
            <person name="Xu W."/>
            <person name="Pan J."/>
            <person name="Luo Z.H."/>
            <person name="Li M."/>
        </authorList>
    </citation>
    <scope>NUCLEOTIDE SEQUENCE [LARGE SCALE GENOMIC DNA]</scope>
    <source>
        <strain evidence="5">HyVt-365</strain>
    </source>
</reference>
<dbReference type="AlphaFoldDB" id="A0A7C1T7J3"/>
<evidence type="ECO:0000256" key="1">
    <source>
        <dbReference type="ARBA" id="ARBA00005912"/>
    </source>
</evidence>
<dbReference type="Gene3D" id="1.10.132.20">
    <property type="entry name" value="Ribosome-recycling factor"/>
    <property type="match status" value="1"/>
</dbReference>
<accession>A0A7C1T7J3</accession>
<name>A0A7C1T7J3_UNCKA</name>
<dbReference type="Pfam" id="PF01765">
    <property type="entry name" value="RRF"/>
    <property type="match status" value="1"/>
</dbReference>
<dbReference type="FunFam" id="3.30.1360.40:FF:000001">
    <property type="entry name" value="Ribosome-recycling factor"/>
    <property type="match status" value="1"/>
</dbReference>
<feature type="coiled-coil region" evidence="3">
    <location>
        <begin position="151"/>
        <end position="178"/>
    </location>
</feature>
<dbReference type="PANTHER" id="PTHR20982">
    <property type="entry name" value="RIBOSOME RECYCLING FACTOR"/>
    <property type="match status" value="1"/>
</dbReference>
<gene>
    <name evidence="5" type="ORF">ENI09_00315</name>
</gene>
<dbReference type="InterPro" id="IPR036191">
    <property type="entry name" value="RRF_sf"/>
</dbReference>
<proteinExistence type="inferred from homology"/>
<dbReference type="SUPFAM" id="SSF55194">
    <property type="entry name" value="Ribosome recycling factor, RRF"/>
    <property type="match status" value="1"/>
</dbReference>
<evidence type="ECO:0000259" key="4">
    <source>
        <dbReference type="Pfam" id="PF01765"/>
    </source>
</evidence>
<protein>
    <submittedName>
        <fullName evidence="5">Ribosome recycling factor</fullName>
    </submittedName>
</protein>
<dbReference type="Proteomes" id="UP000885744">
    <property type="component" value="Unassembled WGS sequence"/>
</dbReference>